<feature type="compositionally biased region" description="Basic residues" evidence="5">
    <location>
        <begin position="341"/>
        <end position="350"/>
    </location>
</feature>
<evidence type="ECO:0000313" key="10">
    <source>
        <dbReference type="Proteomes" id="UP000077755"/>
    </source>
</evidence>
<comment type="function">
    <text evidence="4">Catalyzes xyloglucan endohydrolysis (XEH) and/or endotransglycosylation (XET). Cleaves and religates xyloglucan polymers, an essential constituent of the primary cell wall, and thereby participates in cell wall construction of growing tissues.</text>
</comment>
<evidence type="ECO:0000256" key="4">
    <source>
        <dbReference type="RuleBase" id="RU361120"/>
    </source>
</evidence>
<sequence length="372" mass="42775">MDDYHGRKIIIPSSPSFSKPNFHLFLFIFFLISSIKTTSVSGFNLTVTPFSQAYSTLFSDFNIDPSPYDDSVRLLLNHHSGSGIISYDYYRYAFFSANIKLPSGNTAGVVVAFYASNVDTFEKNHDELDIEFLGNIRGKPWRFQTNVYGNGSTKRGREERYRLWFDPSKEFHRYSILWTPIKVIFYVDEVPIREVIRNDEMGGDFPAKPMAMYATIWDASTWATSGGKYKVDYRHEPFAAEFKDFVTDGCAVDPIQEPSATNCSETALKIAVADYFTVRPRQRKAMRWFREKYMYYSHCYDTWRYKVPLPECVIVPSEQVLFKETGRLRHAMRIKFGGSQRKQRRSRGGVRKSGGGSAVVRLRSGNEEVAAV</sequence>
<evidence type="ECO:0000256" key="2">
    <source>
        <dbReference type="ARBA" id="ARBA00022801"/>
    </source>
</evidence>
<dbReference type="GO" id="GO:0016762">
    <property type="term" value="F:xyloglucan:xyloglucosyl transferase activity"/>
    <property type="evidence" value="ECO:0007669"/>
    <property type="project" value="UniProtKB-EC"/>
</dbReference>
<keyword evidence="1 4" id="KW-0808">Transferase</keyword>
<comment type="subcellular location">
    <subcellularLocation>
        <location evidence="4">Secreted</location>
        <location evidence="4">Cell wall</location>
    </subcellularLocation>
    <subcellularLocation>
        <location evidence="4">Secreted</location>
        <location evidence="4">Extracellular space</location>
        <location evidence="4">Apoplast</location>
    </subcellularLocation>
</comment>
<evidence type="ECO:0000256" key="6">
    <source>
        <dbReference type="SAM" id="Phobius"/>
    </source>
</evidence>
<dbReference type="Pfam" id="PF06955">
    <property type="entry name" value="XET_C"/>
    <property type="match status" value="1"/>
</dbReference>
<dbReference type="GO" id="GO:0071555">
    <property type="term" value="P:cell wall organization"/>
    <property type="evidence" value="ECO:0007669"/>
    <property type="project" value="UniProtKB-KW"/>
</dbReference>
<keyword evidence="6" id="KW-0812">Transmembrane</keyword>
<keyword evidence="4" id="KW-0961">Cell wall biogenesis/degradation</keyword>
<keyword evidence="4" id="KW-0134">Cell wall</keyword>
<name>A0A162B9E5_DAUCS</name>
<reference evidence="9" key="2">
    <citation type="submission" date="2022-03" db="EMBL/GenBank/DDBJ databases">
        <title>Draft title - Genomic analysis of global carrot germplasm unveils the trajectory of domestication and the origin of high carotenoid orange carrot.</title>
        <authorList>
            <person name="Iorizzo M."/>
            <person name="Ellison S."/>
            <person name="Senalik D."/>
            <person name="Macko-Podgorni A."/>
            <person name="Grzebelus D."/>
            <person name="Bostan H."/>
            <person name="Rolling W."/>
            <person name="Curaba J."/>
            <person name="Simon P."/>
        </authorList>
    </citation>
    <scope>NUCLEOTIDE SEQUENCE</scope>
    <source>
        <tissue evidence="9">Leaf</tissue>
    </source>
</reference>
<dbReference type="PROSITE" id="PS51762">
    <property type="entry name" value="GH16_2"/>
    <property type="match status" value="1"/>
</dbReference>
<evidence type="ECO:0000313" key="9">
    <source>
        <dbReference type="EMBL" id="WOG85400.1"/>
    </source>
</evidence>
<dbReference type="GO" id="GO:0048046">
    <property type="term" value="C:apoplast"/>
    <property type="evidence" value="ECO:0007669"/>
    <property type="project" value="UniProtKB-SubCell"/>
</dbReference>
<dbReference type="Proteomes" id="UP000077755">
    <property type="component" value="Chromosome 1"/>
</dbReference>
<accession>A0A162B9E5</accession>
<dbReference type="Gramene" id="KZN11613">
    <property type="protein sequence ID" value="KZN11613"/>
    <property type="gene ID" value="DCAR_004269"/>
</dbReference>
<dbReference type="InterPro" id="IPR044791">
    <property type="entry name" value="Beta-glucanase/XTH"/>
</dbReference>
<feature type="region of interest" description="Disordered" evidence="5">
    <location>
        <begin position="337"/>
        <end position="357"/>
    </location>
</feature>
<keyword evidence="4" id="KW-0964">Secreted</keyword>
<dbReference type="PANTHER" id="PTHR31062">
    <property type="entry name" value="XYLOGLUCAN ENDOTRANSGLUCOSYLASE/HYDROLASE PROTEIN 8-RELATED"/>
    <property type="match status" value="1"/>
</dbReference>
<evidence type="ECO:0000256" key="1">
    <source>
        <dbReference type="ARBA" id="ARBA00022679"/>
    </source>
</evidence>
<reference evidence="8" key="1">
    <citation type="journal article" date="2016" name="Nat. Genet.">
        <title>A high-quality carrot genome assembly provides new insights into carotenoid accumulation and asterid genome evolution.</title>
        <authorList>
            <person name="Iorizzo M."/>
            <person name="Ellison S."/>
            <person name="Senalik D."/>
            <person name="Zeng P."/>
            <person name="Satapoomin P."/>
            <person name="Huang J."/>
            <person name="Bowman M."/>
            <person name="Iovene M."/>
            <person name="Sanseverino W."/>
            <person name="Cavagnaro P."/>
            <person name="Yildiz M."/>
            <person name="Macko-Podgorni A."/>
            <person name="Moranska E."/>
            <person name="Grzebelus E."/>
            <person name="Grzebelus D."/>
            <person name="Ashrafi H."/>
            <person name="Zheng Z."/>
            <person name="Cheng S."/>
            <person name="Spooner D."/>
            <person name="Van Deynze A."/>
            <person name="Simon P."/>
        </authorList>
    </citation>
    <scope>NUCLEOTIDE SEQUENCE [LARGE SCALE GENOMIC DNA]</scope>
    <source>
        <tissue evidence="8">Leaf</tissue>
    </source>
</reference>
<proteinExistence type="inferred from homology"/>
<dbReference type="EMBL" id="CP093343">
    <property type="protein sequence ID" value="WOG85400.1"/>
    <property type="molecule type" value="Genomic_DNA"/>
</dbReference>
<keyword evidence="3 4" id="KW-0326">Glycosidase</keyword>
<feature type="domain" description="GH16" evidence="7">
    <location>
        <begin position="2"/>
        <end position="242"/>
    </location>
</feature>
<evidence type="ECO:0000259" key="7">
    <source>
        <dbReference type="PROSITE" id="PS51762"/>
    </source>
</evidence>
<dbReference type="InterPro" id="IPR013320">
    <property type="entry name" value="ConA-like_dom_sf"/>
</dbReference>
<dbReference type="SUPFAM" id="SSF49899">
    <property type="entry name" value="Concanavalin A-like lectins/glucanases"/>
    <property type="match status" value="1"/>
</dbReference>
<dbReference type="EMBL" id="LNRQ01000001">
    <property type="protein sequence ID" value="KZN11613.1"/>
    <property type="molecule type" value="Genomic_DNA"/>
</dbReference>
<dbReference type="Pfam" id="PF00722">
    <property type="entry name" value="Glyco_hydro_16"/>
    <property type="match status" value="1"/>
</dbReference>
<comment type="PTM">
    <text evidence="4">Contains at least one intrachain disulfide bond essential for its enzymatic activity.</text>
</comment>
<evidence type="ECO:0000313" key="8">
    <source>
        <dbReference type="EMBL" id="KZN11613.1"/>
    </source>
</evidence>
<keyword evidence="2 4" id="KW-0378">Hydrolase</keyword>
<protein>
    <recommendedName>
        <fullName evidence="4">Xyloglucan endotransglucosylase/hydrolase</fullName>
        <ecNumber evidence="4">2.4.1.207</ecNumber>
    </recommendedName>
</protein>
<comment type="similarity">
    <text evidence="4">Belongs to the glycosyl hydrolase 16 family.</text>
</comment>
<gene>
    <name evidence="8" type="ORF">DCAR_004269</name>
    <name evidence="9" type="ORF">DCAR_0104588</name>
</gene>
<dbReference type="OMA" id="KDFHQYS"/>
<dbReference type="Gene3D" id="2.60.120.200">
    <property type="match status" value="1"/>
</dbReference>
<feature type="transmembrane region" description="Helical" evidence="6">
    <location>
        <begin position="21"/>
        <end position="43"/>
    </location>
</feature>
<evidence type="ECO:0000256" key="3">
    <source>
        <dbReference type="ARBA" id="ARBA00023295"/>
    </source>
</evidence>
<keyword evidence="4" id="KW-0052">Apoplast</keyword>
<dbReference type="AlphaFoldDB" id="A0A162B9E5"/>
<evidence type="ECO:0000256" key="5">
    <source>
        <dbReference type="SAM" id="MobiDB-lite"/>
    </source>
</evidence>
<organism evidence="8">
    <name type="scientific">Daucus carota subsp. sativus</name>
    <name type="common">Carrot</name>
    <dbReference type="NCBI Taxonomy" id="79200"/>
    <lineage>
        <taxon>Eukaryota</taxon>
        <taxon>Viridiplantae</taxon>
        <taxon>Streptophyta</taxon>
        <taxon>Embryophyta</taxon>
        <taxon>Tracheophyta</taxon>
        <taxon>Spermatophyta</taxon>
        <taxon>Magnoliopsida</taxon>
        <taxon>eudicotyledons</taxon>
        <taxon>Gunneridae</taxon>
        <taxon>Pentapetalae</taxon>
        <taxon>asterids</taxon>
        <taxon>campanulids</taxon>
        <taxon>Apiales</taxon>
        <taxon>Apiaceae</taxon>
        <taxon>Apioideae</taxon>
        <taxon>Scandiceae</taxon>
        <taxon>Daucinae</taxon>
        <taxon>Daucus</taxon>
        <taxon>Daucus sect. Daucus</taxon>
    </lineage>
</organism>
<dbReference type="InterPro" id="IPR000757">
    <property type="entry name" value="Beta-glucanase-like"/>
</dbReference>
<keyword evidence="6" id="KW-0472">Membrane</keyword>
<keyword evidence="6" id="KW-1133">Transmembrane helix</keyword>
<dbReference type="GO" id="GO:0004553">
    <property type="term" value="F:hydrolase activity, hydrolyzing O-glycosyl compounds"/>
    <property type="evidence" value="ECO:0007669"/>
    <property type="project" value="InterPro"/>
</dbReference>
<dbReference type="EC" id="2.4.1.207" evidence="4"/>
<dbReference type="InterPro" id="IPR010713">
    <property type="entry name" value="XET_C"/>
</dbReference>
<dbReference type="GO" id="GO:0044042">
    <property type="term" value="P:glucan metabolic process"/>
    <property type="evidence" value="ECO:0007669"/>
    <property type="project" value="InterPro"/>
</dbReference>
<keyword evidence="10" id="KW-1185">Reference proteome</keyword>